<dbReference type="GO" id="GO:0006935">
    <property type="term" value="P:chemotaxis"/>
    <property type="evidence" value="ECO:0007669"/>
    <property type="project" value="UniProtKB-UniRule"/>
</dbReference>
<sequence length="358" mass="39537">MDKIRVLVVDDSAFMRKMISDMINSQVDMQVVDTAKNGEDAINKAKSLMPDVVTLDVEMPKVNGLEALKEIKKIQSIQVIMLSSLTFEGSKTTIEALYSGAFDFIQKPSGSISLDIEKVKNELCEKVRYAKHSKKRFEKVSNLKTESKREDIVSNADVLTTRQRDISSIKTVKIDSVLLGASTGGPRVLYDIITKFPKDLGVPVLVVQHMPQGFTKAFAERLDKNSSLKVVEAKDGEQIQKNTVYIAPGGYHMLVRDGKIVLDLSPSIHGVRPAVDKLFISAGEYYKGNTLCSIFTGMGKDGAQGVKFIKSLGGYVISQDEETSIVYGMPKAAFETGCVDEILPDYKIAEKIIDLVRR</sequence>
<dbReference type="CDD" id="cd16432">
    <property type="entry name" value="CheB_Rec"/>
    <property type="match status" value="1"/>
</dbReference>
<dbReference type="PROSITE" id="PS50122">
    <property type="entry name" value="CHEB"/>
    <property type="match status" value="1"/>
</dbReference>
<dbReference type="InterPro" id="IPR008248">
    <property type="entry name" value="CheB-like"/>
</dbReference>
<evidence type="ECO:0000256" key="6">
    <source>
        <dbReference type="PROSITE-ProRule" id="PRU00169"/>
    </source>
</evidence>
<dbReference type="PANTHER" id="PTHR42872:SF3">
    <property type="entry name" value="PROTEIN-GLUTAMATE METHYLESTERASE_PROTEIN-GLUTAMINE GLUTAMINASE 1"/>
    <property type="match status" value="1"/>
</dbReference>
<dbReference type="SUPFAM" id="SSF52738">
    <property type="entry name" value="Methylesterase CheB, C-terminal domain"/>
    <property type="match status" value="1"/>
</dbReference>
<dbReference type="GO" id="GO:0000156">
    <property type="term" value="F:phosphorelay response regulator activity"/>
    <property type="evidence" value="ECO:0007669"/>
    <property type="project" value="InterPro"/>
</dbReference>
<comment type="similarity">
    <text evidence="4">Belongs to the CheB family.</text>
</comment>
<dbReference type="EMBL" id="FUYH01000007">
    <property type="protein sequence ID" value="SKA86106.1"/>
    <property type="molecule type" value="Genomic_DNA"/>
</dbReference>
<comment type="catalytic activity">
    <reaction evidence="4">
        <text>L-glutaminyl-[protein] + H2O = L-glutamyl-[protein] + NH4(+)</text>
        <dbReference type="Rhea" id="RHEA:16441"/>
        <dbReference type="Rhea" id="RHEA-COMP:10207"/>
        <dbReference type="Rhea" id="RHEA-COMP:10208"/>
        <dbReference type="ChEBI" id="CHEBI:15377"/>
        <dbReference type="ChEBI" id="CHEBI:28938"/>
        <dbReference type="ChEBI" id="CHEBI:29973"/>
        <dbReference type="ChEBI" id="CHEBI:30011"/>
        <dbReference type="EC" id="3.5.1.44"/>
    </reaction>
</comment>
<dbReference type="InterPro" id="IPR001789">
    <property type="entry name" value="Sig_transdc_resp-reg_receiver"/>
</dbReference>
<evidence type="ECO:0000256" key="4">
    <source>
        <dbReference type="HAMAP-Rule" id="MF_00099"/>
    </source>
</evidence>
<feature type="domain" description="CheB-type methylesterase" evidence="8">
    <location>
        <begin position="177"/>
        <end position="358"/>
    </location>
</feature>
<keyword evidence="1 4" id="KW-0378">Hydrolase</keyword>
<accession>A0A1T4X941</accession>
<proteinExistence type="inferred from homology"/>
<keyword evidence="4 5" id="KW-0145">Chemotaxis</keyword>
<dbReference type="PROSITE" id="PS50110">
    <property type="entry name" value="RESPONSE_REGULATORY"/>
    <property type="match status" value="1"/>
</dbReference>
<gene>
    <name evidence="4" type="primary">cheB</name>
    <name evidence="9" type="ORF">SAMN05443428_10739</name>
</gene>
<dbReference type="InterPro" id="IPR011006">
    <property type="entry name" value="CheY-like_superfamily"/>
</dbReference>
<dbReference type="InterPro" id="IPR035909">
    <property type="entry name" value="CheB_C"/>
</dbReference>
<evidence type="ECO:0000256" key="5">
    <source>
        <dbReference type="PROSITE-ProRule" id="PRU00050"/>
    </source>
</evidence>
<organism evidence="9 10">
    <name type="scientific">Caloramator quimbayensis</name>
    <dbReference type="NCBI Taxonomy" id="1147123"/>
    <lineage>
        <taxon>Bacteria</taxon>
        <taxon>Bacillati</taxon>
        <taxon>Bacillota</taxon>
        <taxon>Clostridia</taxon>
        <taxon>Eubacteriales</taxon>
        <taxon>Clostridiaceae</taxon>
        <taxon>Caloramator</taxon>
    </lineage>
</organism>
<feature type="active site" evidence="4 5">
    <location>
        <position position="301"/>
    </location>
</feature>
<evidence type="ECO:0000313" key="10">
    <source>
        <dbReference type="Proteomes" id="UP000190105"/>
    </source>
</evidence>
<dbReference type="EC" id="3.1.1.61" evidence="4"/>
<dbReference type="AlphaFoldDB" id="A0A1T4X941"/>
<feature type="domain" description="Response regulatory" evidence="7">
    <location>
        <begin position="5"/>
        <end position="122"/>
    </location>
</feature>
<comment type="subcellular location">
    <subcellularLocation>
        <location evidence="4">Cytoplasm</location>
    </subcellularLocation>
</comment>
<keyword evidence="10" id="KW-1185">Reference proteome</keyword>
<dbReference type="Gene3D" id="3.40.50.2300">
    <property type="match status" value="1"/>
</dbReference>
<protein>
    <recommendedName>
        <fullName evidence="4">Protein-glutamate methylesterase/protein-glutamine glutaminase</fullName>
        <ecNumber evidence="4">3.1.1.61</ecNumber>
        <ecNumber evidence="4">3.5.1.44</ecNumber>
    </recommendedName>
</protein>
<feature type="modified residue" description="4-aspartylphosphate" evidence="4 6">
    <location>
        <position position="56"/>
    </location>
</feature>
<dbReference type="EC" id="3.5.1.44" evidence="4"/>
<dbReference type="RefSeq" id="WP_078696190.1">
    <property type="nucleotide sequence ID" value="NZ_FUYH01000007.1"/>
</dbReference>
<dbReference type="CDD" id="cd17541">
    <property type="entry name" value="REC_CheB-like"/>
    <property type="match status" value="1"/>
</dbReference>
<name>A0A1T4X941_9CLOT</name>
<evidence type="ECO:0000256" key="1">
    <source>
        <dbReference type="ARBA" id="ARBA00022801"/>
    </source>
</evidence>
<dbReference type="InterPro" id="IPR000673">
    <property type="entry name" value="Sig_transdc_resp-reg_Me-estase"/>
</dbReference>
<dbReference type="STRING" id="1147123.SAMN05443428_10739"/>
<dbReference type="GO" id="GO:0050568">
    <property type="term" value="F:protein-glutamine glutaminase activity"/>
    <property type="evidence" value="ECO:0007669"/>
    <property type="project" value="UniProtKB-UniRule"/>
</dbReference>
<comment type="domain">
    <text evidence="4">Contains a C-terminal catalytic domain, and an N-terminal region which modulates catalytic activity.</text>
</comment>
<evidence type="ECO:0000256" key="3">
    <source>
        <dbReference type="ARBA" id="ARBA00048267"/>
    </source>
</evidence>
<dbReference type="SUPFAM" id="SSF52172">
    <property type="entry name" value="CheY-like"/>
    <property type="match status" value="1"/>
</dbReference>
<keyword evidence="4" id="KW-0963">Cytoplasm</keyword>
<feature type="active site" evidence="4 5">
    <location>
        <position position="182"/>
    </location>
</feature>
<evidence type="ECO:0000259" key="8">
    <source>
        <dbReference type="PROSITE" id="PS50122"/>
    </source>
</evidence>
<dbReference type="Gene3D" id="3.40.50.180">
    <property type="entry name" value="Methylesterase CheB, C-terminal domain"/>
    <property type="match status" value="1"/>
</dbReference>
<dbReference type="Pfam" id="PF01339">
    <property type="entry name" value="CheB_methylest"/>
    <property type="match status" value="1"/>
</dbReference>
<feature type="active site" evidence="4 5">
    <location>
        <position position="209"/>
    </location>
</feature>
<dbReference type="Proteomes" id="UP000190105">
    <property type="component" value="Unassembled WGS sequence"/>
</dbReference>
<dbReference type="Pfam" id="PF00072">
    <property type="entry name" value="Response_reg"/>
    <property type="match status" value="1"/>
</dbReference>
<comment type="PTM">
    <text evidence="4">Phosphorylated by CheA. Phosphorylation of the N-terminal regulatory domain activates the methylesterase activity.</text>
</comment>
<dbReference type="PIRSF" id="PIRSF000876">
    <property type="entry name" value="RR_chemtxs_CheB"/>
    <property type="match status" value="1"/>
</dbReference>
<dbReference type="GO" id="GO:0008984">
    <property type="term" value="F:protein-glutamate methylesterase activity"/>
    <property type="evidence" value="ECO:0007669"/>
    <property type="project" value="UniProtKB-UniRule"/>
</dbReference>
<dbReference type="GO" id="GO:0005737">
    <property type="term" value="C:cytoplasm"/>
    <property type="evidence" value="ECO:0007669"/>
    <property type="project" value="UniProtKB-SubCell"/>
</dbReference>
<dbReference type="HAMAP" id="MF_00099">
    <property type="entry name" value="CheB_chemtxs"/>
    <property type="match status" value="1"/>
</dbReference>
<comment type="function">
    <text evidence="4">Involved in chemotaxis. Part of a chemotaxis signal transduction system that modulates chemotaxis in response to various stimuli. Catalyzes the demethylation of specific methylglutamate residues introduced into the chemoreceptors (methyl-accepting chemotaxis proteins or MCP) by CheR. Also mediates the irreversible deamidation of specific glutamine residues to glutamic acid.</text>
</comment>
<evidence type="ECO:0000313" key="9">
    <source>
        <dbReference type="EMBL" id="SKA86106.1"/>
    </source>
</evidence>
<reference evidence="10" key="1">
    <citation type="submission" date="2017-02" db="EMBL/GenBank/DDBJ databases">
        <authorList>
            <person name="Varghese N."/>
            <person name="Submissions S."/>
        </authorList>
    </citation>
    <scope>NUCLEOTIDE SEQUENCE [LARGE SCALE GENOMIC DNA]</scope>
    <source>
        <strain evidence="10">USBA 833</strain>
    </source>
</reference>
<dbReference type="NCBIfam" id="NF001965">
    <property type="entry name" value="PRK00742.1"/>
    <property type="match status" value="1"/>
</dbReference>
<evidence type="ECO:0000256" key="2">
    <source>
        <dbReference type="ARBA" id="ARBA00024867"/>
    </source>
</evidence>
<dbReference type="SMART" id="SM00448">
    <property type="entry name" value="REC"/>
    <property type="match status" value="1"/>
</dbReference>
<evidence type="ECO:0000259" key="7">
    <source>
        <dbReference type="PROSITE" id="PS50110"/>
    </source>
</evidence>
<comment type="catalytic activity">
    <reaction evidence="3 4">
        <text>[protein]-L-glutamate 5-O-methyl ester + H2O = L-glutamyl-[protein] + methanol + H(+)</text>
        <dbReference type="Rhea" id="RHEA:23236"/>
        <dbReference type="Rhea" id="RHEA-COMP:10208"/>
        <dbReference type="Rhea" id="RHEA-COMP:10311"/>
        <dbReference type="ChEBI" id="CHEBI:15377"/>
        <dbReference type="ChEBI" id="CHEBI:15378"/>
        <dbReference type="ChEBI" id="CHEBI:17790"/>
        <dbReference type="ChEBI" id="CHEBI:29973"/>
        <dbReference type="ChEBI" id="CHEBI:82795"/>
        <dbReference type="EC" id="3.1.1.61"/>
    </reaction>
</comment>
<dbReference type="OrthoDB" id="9793421at2"/>
<dbReference type="PANTHER" id="PTHR42872">
    <property type="entry name" value="PROTEIN-GLUTAMATE METHYLESTERASE/PROTEIN-GLUTAMINE GLUTAMINASE"/>
    <property type="match status" value="1"/>
</dbReference>
<comment type="function">
    <text evidence="2">May play the central regulatory role in sporulation. It may be an element of the effector pathway responsible for the activation of sporulation genes in response to nutritional stress. Spo0A may act in concert with spo0H (a sigma factor) to control the expression of some genes that are critical to the sporulation process.</text>
</comment>
<keyword evidence="4 6" id="KW-0597">Phosphoprotein</keyword>